<evidence type="ECO:0000313" key="2">
    <source>
        <dbReference type="Proteomes" id="UP000442707"/>
    </source>
</evidence>
<dbReference type="RefSeq" id="WP_150948010.1">
    <property type="nucleotide sequence ID" value="NZ_VZRB01000007.1"/>
</dbReference>
<keyword evidence="2" id="KW-1185">Reference proteome</keyword>
<accession>A0A6H9V4P1</accession>
<dbReference type="NCBIfam" id="TIGR04267">
    <property type="entry name" value="mod_HExxH"/>
    <property type="match status" value="1"/>
</dbReference>
<dbReference type="AlphaFoldDB" id="A0A6H9V4P1"/>
<sequence>MPSLFPTPRSHVLTPRSFDELLGGGGGPATVGALRASERSWRLLVVRALLDTAATAPVGPLPPPSDAWRLLTRAWEASRQAVEALLAYPAVGVWAAHTLRRLRGSAEDDAPLWADTGHLHALATAAAVRAGLEFRTDVPVRHGWAVLPSLGAMRVPEAGEWGVAEAAARAGGVRIAGRPLEGPDWHPLAELRADGCTLLLDPVDPYRALRKNLAAAPLDSSAGWQELFGEAWEILRGTDPEAARALADGLVALVPRPRSERFRPHSASSGDAFGAALTSFPDDGEQFASTLVHEFQHNKLSAFMHLFTLYDDRGTAGLHYAPWRDDPRPLGGLLQGVYAFFGVTAFWRRRPHPLGQFEFALWRSQTAYALRAIGRSDALTDLGRRLVAELSGRLEPWLAEPVDPRARSAADLAIADHRATWRAYHLRPGPEEVRARVETGPSPAEPALVPGTPERGFDTRAVLLRWLLADPAGFEALREDPGATVDGARPEDVDLVTGRTTPALAAFRARIARGDGDPETWVGLGLAARAEGDPAGEALLARPELAMAQYADAGGRPDPLELGRRLASRV</sequence>
<evidence type="ECO:0000313" key="1">
    <source>
        <dbReference type="EMBL" id="KAB1147326.1"/>
    </source>
</evidence>
<dbReference type="Proteomes" id="UP000442707">
    <property type="component" value="Unassembled WGS sequence"/>
</dbReference>
<dbReference type="InterPro" id="IPR026337">
    <property type="entry name" value="AKG_HExxH"/>
</dbReference>
<dbReference type="EMBL" id="VZRB01000007">
    <property type="protein sequence ID" value="KAB1147326.1"/>
    <property type="molecule type" value="Genomic_DNA"/>
</dbReference>
<proteinExistence type="predicted"/>
<protein>
    <submittedName>
        <fullName evidence="1">HEXXH motif domain-containing protein</fullName>
    </submittedName>
</protein>
<reference evidence="1 2" key="1">
    <citation type="submission" date="2019-09" db="EMBL/GenBank/DDBJ databases">
        <title>Screening of Novel Bioactive Compounds from Soil-Associated.</title>
        <authorList>
            <person name="Zhao S."/>
        </authorList>
    </citation>
    <scope>NUCLEOTIDE SEQUENCE [LARGE SCALE GENOMIC DNA]</scope>
    <source>
        <strain evidence="1 2">HIT-DPA4</strain>
    </source>
</reference>
<gene>
    <name evidence="1" type="ORF">F7R91_13585</name>
</gene>
<name>A0A6H9V4P1_9ACTN</name>
<organism evidence="1 2">
    <name type="scientific">Streptomyces luteolifulvus</name>
    <dbReference type="NCBI Taxonomy" id="2615112"/>
    <lineage>
        <taxon>Bacteria</taxon>
        <taxon>Bacillati</taxon>
        <taxon>Actinomycetota</taxon>
        <taxon>Actinomycetes</taxon>
        <taxon>Kitasatosporales</taxon>
        <taxon>Streptomycetaceae</taxon>
        <taxon>Streptomyces</taxon>
    </lineage>
</organism>
<comment type="caution">
    <text evidence="1">The sequence shown here is derived from an EMBL/GenBank/DDBJ whole genome shotgun (WGS) entry which is preliminary data.</text>
</comment>